<dbReference type="InterPro" id="IPR036388">
    <property type="entry name" value="WH-like_DNA-bd_sf"/>
</dbReference>
<dbReference type="AlphaFoldDB" id="A0A381ZMF0"/>
<dbReference type="GO" id="GO:0003677">
    <property type="term" value="F:DNA binding"/>
    <property type="evidence" value="ECO:0007669"/>
    <property type="project" value="UniProtKB-KW"/>
</dbReference>
<feature type="domain" description="HTH arsR-type" evidence="4">
    <location>
        <begin position="1"/>
        <end position="99"/>
    </location>
</feature>
<evidence type="ECO:0000256" key="2">
    <source>
        <dbReference type="ARBA" id="ARBA00023125"/>
    </source>
</evidence>
<dbReference type="PANTHER" id="PTHR43132">
    <property type="entry name" value="ARSENICAL RESISTANCE OPERON REPRESSOR ARSR-RELATED"/>
    <property type="match status" value="1"/>
</dbReference>
<dbReference type="Pfam" id="PF12840">
    <property type="entry name" value="HTH_20"/>
    <property type="match status" value="1"/>
</dbReference>
<dbReference type="GO" id="GO:0003700">
    <property type="term" value="F:DNA-binding transcription factor activity"/>
    <property type="evidence" value="ECO:0007669"/>
    <property type="project" value="InterPro"/>
</dbReference>
<gene>
    <name evidence="5" type="ORF">METZ01_LOCUS143005</name>
</gene>
<dbReference type="PANTHER" id="PTHR43132:SF2">
    <property type="entry name" value="ARSENICAL RESISTANCE OPERON REPRESSOR ARSR-RELATED"/>
    <property type="match status" value="1"/>
</dbReference>
<keyword evidence="2" id="KW-0238">DNA-binding</keyword>
<sequence>MNKGARTYLKSAVKAASHPVRSKILKTLKAGSMSTPDLEEAVGENRYNLYHHLDVLIESDLIHEIRSGKKSKYYQLNTPKKPNVAVFIFTEEDFIKDFTTWNKMLDGLEKIEGGKIPIRGKITQAEIHLSYR</sequence>
<dbReference type="InterPro" id="IPR051011">
    <property type="entry name" value="Metal_resp_trans_reg"/>
</dbReference>
<evidence type="ECO:0000313" key="5">
    <source>
        <dbReference type="EMBL" id="SVA90151.1"/>
    </source>
</evidence>
<dbReference type="PROSITE" id="PS50987">
    <property type="entry name" value="HTH_ARSR_2"/>
    <property type="match status" value="1"/>
</dbReference>
<dbReference type="InterPro" id="IPR001845">
    <property type="entry name" value="HTH_ArsR_DNA-bd_dom"/>
</dbReference>
<accession>A0A381ZMF0</accession>
<name>A0A381ZMF0_9ZZZZ</name>
<protein>
    <recommendedName>
        <fullName evidence="4">HTH arsR-type domain-containing protein</fullName>
    </recommendedName>
</protein>
<dbReference type="CDD" id="cd00090">
    <property type="entry name" value="HTH_ARSR"/>
    <property type="match status" value="1"/>
</dbReference>
<keyword evidence="3" id="KW-0804">Transcription</keyword>
<dbReference type="Gene3D" id="1.10.10.10">
    <property type="entry name" value="Winged helix-like DNA-binding domain superfamily/Winged helix DNA-binding domain"/>
    <property type="match status" value="1"/>
</dbReference>
<evidence type="ECO:0000256" key="1">
    <source>
        <dbReference type="ARBA" id="ARBA00023015"/>
    </source>
</evidence>
<organism evidence="5">
    <name type="scientific">marine metagenome</name>
    <dbReference type="NCBI Taxonomy" id="408172"/>
    <lineage>
        <taxon>unclassified sequences</taxon>
        <taxon>metagenomes</taxon>
        <taxon>ecological metagenomes</taxon>
    </lineage>
</organism>
<dbReference type="SMART" id="SM00418">
    <property type="entry name" value="HTH_ARSR"/>
    <property type="match status" value="1"/>
</dbReference>
<dbReference type="InterPro" id="IPR011991">
    <property type="entry name" value="ArsR-like_HTH"/>
</dbReference>
<keyword evidence="1" id="KW-0805">Transcription regulation</keyword>
<dbReference type="SUPFAM" id="SSF46785">
    <property type="entry name" value="Winged helix' DNA-binding domain"/>
    <property type="match status" value="1"/>
</dbReference>
<evidence type="ECO:0000259" key="4">
    <source>
        <dbReference type="PROSITE" id="PS50987"/>
    </source>
</evidence>
<evidence type="ECO:0000256" key="3">
    <source>
        <dbReference type="ARBA" id="ARBA00023163"/>
    </source>
</evidence>
<reference evidence="5" key="1">
    <citation type="submission" date="2018-05" db="EMBL/GenBank/DDBJ databases">
        <authorList>
            <person name="Lanie J.A."/>
            <person name="Ng W.-L."/>
            <person name="Kazmierczak K.M."/>
            <person name="Andrzejewski T.M."/>
            <person name="Davidsen T.M."/>
            <person name="Wayne K.J."/>
            <person name="Tettelin H."/>
            <person name="Glass J.I."/>
            <person name="Rusch D."/>
            <person name="Podicherti R."/>
            <person name="Tsui H.-C.T."/>
            <person name="Winkler M.E."/>
        </authorList>
    </citation>
    <scope>NUCLEOTIDE SEQUENCE</scope>
</reference>
<proteinExistence type="predicted"/>
<dbReference type="InterPro" id="IPR036390">
    <property type="entry name" value="WH_DNA-bd_sf"/>
</dbReference>
<dbReference type="EMBL" id="UINC01021805">
    <property type="protein sequence ID" value="SVA90151.1"/>
    <property type="molecule type" value="Genomic_DNA"/>
</dbReference>